<organism evidence="2 3">
    <name type="scientific">Ohtaekwangia kribbensis</name>
    <dbReference type="NCBI Taxonomy" id="688913"/>
    <lineage>
        <taxon>Bacteria</taxon>
        <taxon>Pseudomonadati</taxon>
        <taxon>Bacteroidota</taxon>
        <taxon>Cytophagia</taxon>
        <taxon>Cytophagales</taxon>
        <taxon>Fulvivirgaceae</taxon>
        <taxon>Ohtaekwangia</taxon>
    </lineage>
</organism>
<feature type="signal peptide" evidence="1">
    <location>
        <begin position="1"/>
        <end position="19"/>
    </location>
</feature>
<comment type="caution">
    <text evidence="2">The sequence shown here is derived from an EMBL/GenBank/DDBJ whole genome shotgun (WGS) entry which is preliminary data.</text>
</comment>
<dbReference type="Proteomes" id="UP001597112">
    <property type="component" value="Unassembled WGS sequence"/>
</dbReference>
<sequence length="237" mass="26189">MKKYSITLLLLLAGNIAYTQSRTAKDQFMEAGLAVARKQGTFTIACFYNWNLGKKKRVTAGLGARATAYFGRDQYYITAPAELTSGSTGPGVLFKENINANIDTFLVRSPQVNAVNLLINLGYHFSDKIFVGFSIDAIGYSFGSRVSGTYINGHSSVLERAGITSFNALLISDNDRGSLNSELYAHYGLTDRIRIKAGVQFLFTEYTTRSNVQTLPEPNDRFRRKSLLAGFGIAYRL</sequence>
<protein>
    <recommendedName>
        <fullName evidence="4">Outer membrane protein beta-barrel domain-containing protein</fullName>
    </recommendedName>
</protein>
<name>A0ABW3K3H3_9BACT</name>
<gene>
    <name evidence="2" type="ORF">ACFQ21_10760</name>
</gene>
<evidence type="ECO:0008006" key="4">
    <source>
        <dbReference type="Google" id="ProtNLM"/>
    </source>
</evidence>
<keyword evidence="1" id="KW-0732">Signal</keyword>
<keyword evidence="3" id="KW-1185">Reference proteome</keyword>
<accession>A0ABW3K3H3</accession>
<reference evidence="3" key="1">
    <citation type="journal article" date="2019" name="Int. J. Syst. Evol. Microbiol.">
        <title>The Global Catalogue of Microorganisms (GCM) 10K type strain sequencing project: providing services to taxonomists for standard genome sequencing and annotation.</title>
        <authorList>
            <consortium name="The Broad Institute Genomics Platform"/>
            <consortium name="The Broad Institute Genome Sequencing Center for Infectious Disease"/>
            <person name="Wu L."/>
            <person name="Ma J."/>
        </authorList>
    </citation>
    <scope>NUCLEOTIDE SEQUENCE [LARGE SCALE GENOMIC DNA]</scope>
    <source>
        <strain evidence="3">CCUG 58938</strain>
    </source>
</reference>
<dbReference type="RefSeq" id="WP_377578809.1">
    <property type="nucleotide sequence ID" value="NZ_JBHTKA010000003.1"/>
</dbReference>
<evidence type="ECO:0000256" key="1">
    <source>
        <dbReference type="SAM" id="SignalP"/>
    </source>
</evidence>
<evidence type="ECO:0000313" key="2">
    <source>
        <dbReference type="EMBL" id="MFD0999793.1"/>
    </source>
</evidence>
<proteinExistence type="predicted"/>
<evidence type="ECO:0000313" key="3">
    <source>
        <dbReference type="Proteomes" id="UP001597112"/>
    </source>
</evidence>
<feature type="chain" id="PRO_5045615082" description="Outer membrane protein beta-barrel domain-containing protein" evidence="1">
    <location>
        <begin position="20"/>
        <end position="237"/>
    </location>
</feature>
<dbReference type="EMBL" id="JBHTKA010000003">
    <property type="protein sequence ID" value="MFD0999793.1"/>
    <property type="molecule type" value="Genomic_DNA"/>
</dbReference>